<evidence type="ECO:0000313" key="10">
    <source>
        <dbReference type="Proteomes" id="UP000572817"/>
    </source>
</evidence>
<evidence type="ECO:0000259" key="8">
    <source>
        <dbReference type="Pfam" id="PF20684"/>
    </source>
</evidence>
<dbReference type="Proteomes" id="UP000572817">
    <property type="component" value="Unassembled WGS sequence"/>
</dbReference>
<feature type="domain" description="Rhodopsin" evidence="8">
    <location>
        <begin position="47"/>
        <end position="293"/>
    </location>
</feature>
<feature type="transmembrane region" description="Helical" evidence="7">
    <location>
        <begin position="63"/>
        <end position="87"/>
    </location>
</feature>
<dbReference type="Pfam" id="PF20684">
    <property type="entry name" value="Fung_rhodopsin"/>
    <property type="match status" value="1"/>
</dbReference>
<dbReference type="EMBL" id="WWBZ02000009">
    <property type="protein sequence ID" value="KAF4311471.1"/>
    <property type="molecule type" value="Genomic_DNA"/>
</dbReference>
<evidence type="ECO:0000256" key="1">
    <source>
        <dbReference type="ARBA" id="ARBA00004141"/>
    </source>
</evidence>
<sequence length="419" mass="46615">MPGGVVAPPELVAAWQTDAYPHGIRAGRSLTIISLVFTSVALVIVFARLYDRALVRHNAGLDDAVIMASLFPLIGLCICTVLSEHSYGFDRHTWDLTLNMIAPSRKLVLAISVLSLSTCGLIKISILLFYRRIGEVKPWFKTIININIFFIAGYTLAFSLAIPLECTPTSAYWNKANPLWTATHKYHCINEGAKQVSAGALSALQDLIACVLPMALFWDLRISKRSKLALCVVFGLGLFTCACGIMRTVKLHYVFFVTYDVTWAARWVFALTLVEACMGAICASVPALKNSLQRLLHIFIDPFRLDSISSRRSLQTWDHRIDEQRGDQEGVSGRSTRRWSKNPFFFQQGPSSEQELVVPHNTGANSPHTPQNQTRKDSASSVTEFEMGLYPHPTKMTSRDTDLNDQVGADCIEEARNMA</sequence>
<evidence type="ECO:0000256" key="6">
    <source>
        <dbReference type="SAM" id="MobiDB-lite"/>
    </source>
</evidence>
<protein>
    <submittedName>
        <fullName evidence="9">Integral membrane protein</fullName>
    </submittedName>
</protein>
<comment type="similarity">
    <text evidence="5">Belongs to the SAT4 family.</text>
</comment>
<evidence type="ECO:0000256" key="7">
    <source>
        <dbReference type="SAM" id="Phobius"/>
    </source>
</evidence>
<evidence type="ECO:0000313" key="9">
    <source>
        <dbReference type="EMBL" id="KAF4311471.1"/>
    </source>
</evidence>
<dbReference type="InterPro" id="IPR049326">
    <property type="entry name" value="Rhodopsin_dom_fungi"/>
</dbReference>
<feature type="transmembrane region" description="Helical" evidence="7">
    <location>
        <begin position="107"/>
        <end position="130"/>
    </location>
</feature>
<evidence type="ECO:0000256" key="4">
    <source>
        <dbReference type="ARBA" id="ARBA00023136"/>
    </source>
</evidence>
<proteinExistence type="inferred from homology"/>
<gene>
    <name evidence="9" type="ORF">GTA08_BOTSDO12889</name>
</gene>
<comment type="subcellular location">
    <subcellularLocation>
        <location evidence="1">Membrane</location>
        <topology evidence="1">Multi-pass membrane protein</topology>
    </subcellularLocation>
</comment>
<feature type="transmembrane region" description="Helical" evidence="7">
    <location>
        <begin position="30"/>
        <end position="51"/>
    </location>
</feature>
<name>A0A8H4NA51_9PEZI</name>
<feature type="transmembrane region" description="Helical" evidence="7">
    <location>
        <begin position="267"/>
        <end position="288"/>
    </location>
</feature>
<dbReference type="OrthoDB" id="5429740at2759"/>
<feature type="compositionally biased region" description="Polar residues" evidence="6">
    <location>
        <begin position="362"/>
        <end position="381"/>
    </location>
</feature>
<keyword evidence="10" id="KW-1185">Reference proteome</keyword>
<feature type="transmembrane region" description="Helical" evidence="7">
    <location>
        <begin position="142"/>
        <end position="164"/>
    </location>
</feature>
<evidence type="ECO:0000256" key="2">
    <source>
        <dbReference type="ARBA" id="ARBA00022692"/>
    </source>
</evidence>
<feature type="transmembrane region" description="Helical" evidence="7">
    <location>
        <begin position="228"/>
        <end position="247"/>
    </location>
</feature>
<accession>A0A8H4NA51</accession>
<reference evidence="9" key="1">
    <citation type="submission" date="2020-04" db="EMBL/GenBank/DDBJ databases">
        <title>Genome Assembly and Annotation of Botryosphaeria dothidea sdau 11-99, a Latent Pathogen of Apple Fruit Ring Rot in China.</title>
        <authorList>
            <person name="Yu C."/>
            <person name="Diao Y."/>
            <person name="Lu Q."/>
            <person name="Zhao J."/>
            <person name="Cui S."/>
            <person name="Peng C."/>
            <person name="He B."/>
            <person name="Liu H."/>
        </authorList>
    </citation>
    <scope>NUCLEOTIDE SEQUENCE [LARGE SCALE GENOMIC DNA]</scope>
    <source>
        <strain evidence="9">Sdau11-99</strain>
    </source>
</reference>
<keyword evidence="2 7" id="KW-0812">Transmembrane</keyword>
<dbReference type="PANTHER" id="PTHR33048:SF129">
    <property type="entry name" value="INTEGRAL MEMBRANE PROTEIN-RELATED"/>
    <property type="match status" value="1"/>
</dbReference>
<dbReference type="GO" id="GO:0016020">
    <property type="term" value="C:membrane"/>
    <property type="evidence" value="ECO:0007669"/>
    <property type="project" value="UniProtKB-SubCell"/>
</dbReference>
<organism evidence="9 10">
    <name type="scientific">Botryosphaeria dothidea</name>
    <dbReference type="NCBI Taxonomy" id="55169"/>
    <lineage>
        <taxon>Eukaryota</taxon>
        <taxon>Fungi</taxon>
        <taxon>Dikarya</taxon>
        <taxon>Ascomycota</taxon>
        <taxon>Pezizomycotina</taxon>
        <taxon>Dothideomycetes</taxon>
        <taxon>Dothideomycetes incertae sedis</taxon>
        <taxon>Botryosphaeriales</taxon>
        <taxon>Botryosphaeriaceae</taxon>
        <taxon>Botryosphaeria</taxon>
    </lineage>
</organism>
<dbReference type="AlphaFoldDB" id="A0A8H4NA51"/>
<dbReference type="InterPro" id="IPR052337">
    <property type="entry name" value="SAT4-like"/>
</dbReference>
<dbReference type="PANTHER" id="PTHR33048">
    <property type="entry name" value="PTH11-LIKE INTEGRAL MEMBRANE PROTEIN (AFU_ORTHOLOGUE AFUA_5G11245)"/>
    <property type="match status" value="1"/>
</dbReference>
<evidence type="ECO:0000256" key="5">
    <source>
        <dbReference type="ARBA" id="ARBA00038359"/>
    </source>
</evidence>
<comment type="caution">
    <text evidence="9">The sequence shown here is derived from an EMBL/GenBank/DDBJ whole genome shotgun (WGS) entry which is preliminary data.</text>
</comment>
<keyword evidence="4 7" id="KW-0472">Membrane</keyword>
<feature type="region of interest" description="Disordered" evidence="6">
    <location>
        <begin position="357"/>
        <end position="381"/>
    </location>
</feature>
<keyword evidence="3 7" id="KW-1133">Transmembrane helix</keyword>
<evidence type="ECO:0000256" key="3">
    <source>
        <dbReference type="ARBA" id="ARBA00022989"/>
    </source>
</evidence>
<feature type="transmembrane region" description="Helical" evidence="7">
    <location>
        <begin position="196"/>
        <end position="216"/>
    </location>
</feature>